<gene>
    <name evidence="9" type="ORF">DUE52_02725</name>
</gene>
<dbReference type="InterPro" id="IPR011990">
    <property type="entry name" value="TPR-like_helical_dom_sf"/>
</dbReference>
<evidence type="ECO:0000256" key="3">
    <source>
        <dbReference type="ARBA" id="ARBA00022729"/>
    </source>
</evidence>
<evidence type="ECO:0000259" key="8">
    <source>
        <dbReference type="Pfam" id="PF14322"/>
    </source>
</evidence>
<keyword evidence="5" id="KW-0998">Cell outer membrane</keyword>
<comment type="similarity">
    <text evidence="2">Belongs to the SusD family.</text>
</comment>
<evidence type="ECO:0000256" key="1">
    <source>
        <dbReference type="ARBA" id="ARBA00004442"/>
    </source>
</evidence>
<evidence type="ECO:0000259" key="7">
    <source>
        <dbReference type="Pfam" id="PF07980"/>
    </source>
</evidence>
<organism evidence="9 10">
    <name type="scientific">Larkinella punicea</name>
    <dbReference type="NCBI Taxonomy" id="2315727"/>
    <lineage>
        <taxon>Bacteria</taxon>
        <taxon>Pseudomonadati</taxon>
        <taxon>Bacteroidota</taxon>
        <taxon>Cytophagia</taxon>
        <taxon>Cytophagales</taxon>
        <taxon>Spirosomataceae</taxon>
        <taxon>Larkinella</taxon>
    </lineage>
</organism>
<dbReference type="PROSITE" id="PS51257">
    <property type="entry name" value="PROKAR_LIPOPROTEIN"/>
    <property type="match status" value="1"/>
</dbReference>
<dbReference type="Pfam" id="PF14322">
    <property type="entry name" value="SusD-like_3"/>
    <property type="match status" value="1"/>
</dbReference>
<comment type="subcellular location">
    <subcellularLocation>
        <location evidence="1">Cell outer membrane</location>
    </subcellularLocation>
</comment>
<feature type="chain" id="PRO_5016950618" evidence="6">
    <location>
        <begin position="24"/>
        <end position="493"/>
    </location>
</feature>
<evidence type="ECO:0000256" key="4">
    <source>
        <dbReference type="ARBA" id="ARBA00023136"/>
    </source>
</evidence>
<dbReference type="Pfam" id="PF07980">
    <property type="entry name" value="SusD_RagB"/>
    <property type="match status" value="1"/>
</dbReference>
<reference evidence="9 10" key="1">
    <citation type="submission" date="2018-07" db="EMBL/GenBank/DDBJ databases">
        <title>Genome analysis of Larkinella rosea.</title>
        <authorList>
            <person name="Zhou Z."/>
            <person name="Wang G."/>
        </authorList>
    </citation>
    <scope>NUCLEOTIDE SEQUENCE [LARGE SCALE GENOMIC DNA]</scope>
    <source>
        <strain evidence="10">zzj9</strain>
    </source>
</reference>
<dbReference type="OrthoDB" id="5694214at2"/>
<evidence type="ECO:0000313" key="10">
    <source>
        <dbReference type="Proteomes" id="UP000253383"/>
    </source>
</evidence>
<dbReference type="InterPro" id="IPR033985">
    <property type="entry name" value="SusD-like_N"/>
</dbReference>
<dbReference type="EMBL" id="QOWE01000002">
    <property type="protein sequence ID" value="RCR71182.1"/>
    <property type="molecule type" value="Genomic_DNA"/>
</dbReference>
<evidence type="ECO:0000256" key="5">
    <source>
        <dbReference type="ARBA" id="ARBA00023237"/>
    </source>
</evidence>
<keyword evidence="10" id="KW-1185">Reference proteome</keyword>
<name>A0A368JUN8_9BACT</name>
<dbReference type="AlphaFoldDB" id="A0A368JUN8"/>
<keyword evidence="4" id="KW-0472">Membrane</keyword>
<evidence type="ECO:0000256" key="6">
    <source>
        <dbReference type="SAM" id="SignalP"/>
    </source>
</evidence>
<feature type="signal peptide" evidence="6">
    <location>
        <begin position="1"/>
        <end position="23"/>
    </location>
</feature>
<dbReference type="SUPFAM" id="SSF48452">
    <property type="entry name" value="TPR-like"/>
    <property type="match status" value="1"/>
</dbReference>
<evidence type="ECO:0000313" key="9">
    <source>
        <dbReference type="EMBL" id="RCR71182.1"/>
    </source>
</evidence>
<dbReference type="Proteomes" id="UP000253383">
    <property type="component" value="Unassembled WGS sequence"/>
</dbReference>
<keyword evidence="3 6" id="KW-0732">Signal</keyword>
<dbReference type="RefSeq" id="WP_114404412.1">
    <property type="nucleotide sequence ID" value="NZ_QOWE01000002.1"/>
</dbReference>
<feature type="domain" description="SusD-like N-terminal" evidence="8">
    <location>
        <begin position="95"/>
        <end position="222"/>
    </location>
</feature>
<dbReference type="CDD" id="cd08977">
    <property type="entry name" value="SusD"/>
    <property type="match status" value="1"/>
</dbReference>
<dbReference type="InterPro" id="IPR012944">
    <property type="entry name" value="SusD_RagB_dom"/>
</dbReference>
<evidence type="ECO:0000256" key="2">
    <source>
        <dbReference type="ARBA" id="ARBA00006275"/>
    </source>
</evidence>
<dbReference type="Gene3D" id="1.25.40.390">
    <property type="match status" value="1"/>
</dbReference>
<dbReference type="GO" id="GO:0009279">
    <property type="term" value="C:cell outer membrane"/>
    <property type="evidence" value="ECO:0007669"/>
    <property type="project" value="UniProtKB-SubCell"/>
</dbReference>
<accession>A0A368JUN8</accession>
<comment type="caution">
    <text evidence="9">The sequence shown here is derived from an EMBL/GenBank/DDBJ whole genome shotgun (WGS) entry which is preliminary data.</text>
</comment>
<protein>
    <submittedName>
        <fullName evidence="9">RagB/SusD family nutrient uptake outer membrane protein</fullName>
    </submittedName>
</protein>
<sequence>MKSPYKLVSGVLLGLLLSTSSCTDQLMLDPTSVITNASFWKTEDDAKGGLAGMYVKLRNEALLNLYIYGEGRSEVMQKSLAGTLDYDRYYLNTLNQAATAPDWIGLYSGVNAANLILKYAPTITFNSESTKNSTLAQAYAMRAYLYFVMVRTWGDLPLRTLPTEGYDPETTFLERSPAADVFKLIKEDIEKALQLFPDNNFTNGRSMWSKPSVNALKADVYLWTGKRANGGQADFTTALAACDEVAKADVSLLADYASLFKYTNKGSKEILMSVGFRYLEVGDNYFNNIYMAVGALPANAEAASKAIVGVSGGNNVWEPSALVRNQFSVDDQRRAGTFHEVYTTGANGTRNYFISVQTKGQGTVEGGVRFFVDDIILYRYADVLLMKAEAKNALGQDPSTEMNLVRQRAYGAKFDAYKFVNGTKEANDAAILKERLLELMLEGKRWWDLVRFGKAFDIVPSLQAQKGKDHLLLFPISSNVLSLEPKIKQNPGY</sequence>
<feature type="domain" description="RagB/SusD" evidence="7">
    <location>
        <begin position="335"/>
        <end position="493"/>
    </location>
</feature>
<proteinExistence type="inferred from homology"/>